<feature type="compositionally biased region" description="Polar residues" evidence="1">
    <location>
        <begin position="140"/>
        <end position="149"/>
    </location>
</feature>
<dbReference type="InterPro" id="IPR011467">
    <property type="entry name" value="DUF1573"/>
</dbReference>
<feature type="chain" id="PRO_5020425122" evidence="2">
    <location>
        <begin position="24"/>
        <end position="149"/>
    </location>
</feature>
<dbReference type="Proteomes" id="UP000293952">
    <property type="component" value="Unassembled WGS sequence"/>
</dbReference>
<dbReference type="AlphaFoldDB" id="A0A4Q4KQI4"/>
<name>A0A4Q4KQI4_9FLAO</name>
<reference evidence="3 4" key="1">
    <citation type="submission" date="2019-02" db="EMBL/GenBank/DDBJ databases">
        <title>Genome sequence of the sea-ice species Brumimicrobium glaciale.</title>
        <authorList>
            <person name="Bowman J.P."/>
        </authorList>
    </citation>
    <scope>NUCLEOTIDE SEQUENCE [LARGE SCALE GENOMIC DNA]</scope>
    <source>
        <strain evidence="3 4">IC156</strain>
    </source>
</reference>
<comment type="caution">
    <text evidence="3">The sequence shown here is derived from an EMBL/GenBank/DDBJ whole genome shotgun (WGS) entry which is preliminary data.</text>
</comment>
<feature type="region of interest" description="Disordered" evidence="1">
    <location>
        <begin position="130"/>
        <end position="149"/>
    </location>
</feature>
<dbReference type="EMBL" id="SETE01000001">
    <property type="protein sequence ID" value="RYM35838.1"/>
    <property type="molecule type" value="Genomic_DNA"/>
</dbReference>
<dbReference type="Gene3D" id="2.60.40.10">
    <property type="entry name" value="Immunoglobulins"/>
    <property type="match status" value="1"/>
</dbReference>
<dbReference type="PANTHER" id="PTHR37833">
    <property type="entry name" value="LIPOPROTEIN-RELATED"/>
    <property type="match status" value="1"/>
</dbReference>
<evidence type="ECO:0000256" key="2">
    <source>
        <dbReference type="SAM" id="SignalP"/>
    </source>
</evidence>
<protein>
    <submittedName>
        <fullName evidence="3">DUF1573 domain-containing protein</fullName>
    </submittedName>
</protein>
<dbReference type="OrthoDB" id="826619at2"/>
<dbReference type="RefSeq" id="WP_130092204.1">
    <property type="nucleotide sequence ID" value="NZ_SETE01000001.1"/>
</dbReference>
<proteinExistence type="predicted"/>
<dbReference type="InterPro" id="IPR013783">
    <property type="entry name" value="Ig-like_fold"/>
</dbReference>
<sequence>MKKVLFTLSLLFTAFLGMNSAIAQSAVESGAQIEFEKETHDYGTISQYADGTCEFKFTNTGNEPLVISNAKGSCGCTVPQWPREPIAPGKSGVIKVKYDTKRVGIIGKSVTLQSNATNEPTKTIRIKGNVKAAPQGGAPVNNSGAPAVN</sequence>
<dbReference type="PANTHER" id="PTHR37833:SF1">
    <property type="entry name" value="SIGNAL PEPTIDE PROTEIN"/>
    <property type="match status" value="1"/>
</dbReference>
<evidence type="ECO:0000256" key="1">
    <source>
        <dbReference type="SAM" id="MobiDB-lite"/>
    </source>
</evidence>
<evidence type="ECO:0000313" key="3">
    <source>
        <dbReference type="EMBL" id="RYM35838.1"/>
    </source>
</evidence>
<organism evidence="3 4">
    <name type="scientific">Brumimicrobium glaciale</name>
    <dbReference type="NCBI Taxonomy" id="200475"/>
    <lineage>
        <taxon>Bacteria</taxon>
        <taxon>Pseudomonadati</taxon>
        <taxon>Bacteroidota</taxon>
        <taxon>Flavobacteriia</taxon>
        <taxon>Flavobacteriales</taxon>
        <taxon>Crocinitomicaceae</taxon>
        <taxon>Brumimicrobium</taxon>
    </lineage>
</organism>
<dbReference type="Pfam" id="PF07610">
    <property type="entry name" value="DUF1573"/>
    <property type="match status" value="1"/>
</dbReference>
<accession>A0A4Q4KQI4</accession>
<gene>
    <name evidence="3" type="ORF">ERX46_02250</name>
</gene>
<evidence type="ECO:0000313" key="4">
    <source>
        <dbReference type="Proteomes" id="UP000293952"/>
    </source>
</evidence>
<feature type="signal peptide" evidence="2">
    <location>
        <begin position="1"/>
        <end position="23"/>
    </location>
</feature>
<keyword evidence="2" id="KW-0732">Signal</keyword>
<keyword evidence="4" id="KW-1185">Reference proteome</keyword>